<evidence type="ECO:0000256" key="1">
    <source>
        <dbReference type="ARBA" id="ARBA00010923"/>
    </source>
</evidence>
<evidence type="ECO:0000256" key="2">
    <source>
        <dbReference type="ARBA" id="ARBA00022747"/>
    </source>
</evidence>
<dbReference type="InterPro" id="IPR000055">
    <property type="entry name" value="Restrct_endonuc_typeI_TRD"/>
</dbReference>
<evidence type="ECO:0000313" key="6">
    <source>
        <dbReference type="Proteomes" id="UP000249453"/>
    </source>
</evidence>
<keyword evidence="2" id="KW-0680">Restriction system</keyword>
<gene>
    <name evidence="5" type="ORF">C7374_12326</name>
</gene>
<dbReference type="InterPro" id="IPR052021">
    <property type="entry name" value="Type-I_RS_S_subunit"/>
</dbReference>
<accession>A0A364JRU2</accession>
<dbReference type="GO" id="GO:0003677">
    <property type="term" value="F:DNA binding"/>
    <property type="evidence" value="ECO:0007669"/>
    <property type="project" value="UniProtKB-KW"/>
</dbReference>
<keyword evidence="6" id="KW-1185">Reference proteome</keyword>
<sequence length="392" mass="43529">MSEWQAYRIADLGQVITGRTPATNRPELLGNGTAFVTPTDISEQSIYAEPQRRLSSTGDAEFRRVILPPDSVCFTCIASIGKMCLTSEPTLTNQQINSLIVDHSRVVPRWAFYALKAMREEISAIASGAATPIINKTSFGNIQLLVPPLETQRRIASILGAYDDLIEVNRRRIAVLEEMARGLFEEWFVRFRFPGHESVSIHDTQDGPLPEGWGFAPLDSFVVLQRGFDLPKSSRVDGDIPVYSASGFHGGHNEHKVNGPGLVTGRSGTIGQVHLVMENFWPLNTTLYVREFRRAGPAYGLFLLRHMDLAKHSSGSAVPTLNRNHIHNIKLPAAPQSLIDRFERFALANLQGSRIIELQNERLVSSRDLLLPRLISGELSVAEAERELEEAA</sequence>
<evidence type="ECO:0000259" key="4">
    <source>
        <dbReference type="Pfam" id="PF01420"/>
    </source>
</evidence>
<protein>
    <submittedName>
        <fullName evidence="5">Type I restriction enzyme S subunit</fullName>
    </submittedName>
</protein>
<dbReference type="OrthoDB" id="164285at2"/>
<dbReference type="RefSeq" id="WP_158527869.1">
    <property type="nucleotide sequence ID" value="NZ_JBHEEY010000023.1"/>
</dbReference>
<dbReference type="CDD" id="cd17516">
    <property type="entry name" value="RMtype1_S_HinAWORF1578P-TRD2-CR2_like"/>
    <property type="match status" value="1"/>
</dbReference>
<reference evidence="5 6" key="1">
    <citation type="submission" date="2018-06" db="EMBL/GenBank/DDBJ databases">
        <title>Genomic Encyclopedia of Type Strains, Phase IV (KMG-IV): sequencing the most valuable type-strain genomes for metagenomic binning, comparative biology and taxonomic classification.</title>
        <authorList>
            <person name="Goeker M."/>
        </authorList>
    </citation>
    <scope>NUCLEOTIDE SEQUENCE [LARGE SCALE GENOMIC DNA]</scope>
    <source>
        <strain evidence="5 6">DSM 26720</strain>
    </source>
</reference>
<dbReference type="Proteomes" id="UP000249453">
    <property type="component" value="Unassembled WGS sequence"/>
</dbReference>
<dbReference type="CDD" id="cd17267">
    <property type="entry name" value="RMtype1_S_EcoAO83I-TRD1-CR1_like"/>
    <property type="match status" value="1"/>
</dbReference>
<comment type="caution">
    <text evidence="5">The sequence shown here is derived from an EMBL/GenBank/DDBJ whole genome shotgun (WGS) entry which is preliminary data.</text>
</comment>
<dbReference type="Pfam" id="PF01420">
    <property type="entry name" value="Methylase_S"/>
    <property type="match status" value="1"/>
</dbReference>
<proteinExistence type="inferred from homology"/>
<dbReference type="InterPro" id="IPR044946">
    <property type="entry name" value="Restrct_endonuc_typeI_TRD_sf"/>
</dbReference>
<feature type="domain" description="Type I restriction modification DNA specificity" evidence="4">
    <location>
        <begin position="1"/>
        <end position="178"/>
    </location>
</feature>
<dbReference type="PANTHER" id="PTHR30408">
    <property type="entry name" value="TYPE-1 RESTRICTION ENZYME ECOKI SPECIFICITY PROTEIN"/>
    <property type="match status" value="1"/>
</dbReference>
<dbReference type="AlphaFoldDB" id="A0A364JRU2"/>
<organism evidence="5 6">
    <name type="scientific">Falsochrobactrum ovis</name>
    <dbReference type="NCBI Taxonomy" id="1293442"/>
    <lineage>
        <taxon>Bacteria</taxon>
        <taxon>Pseudomonadati</taxon>
        <taxon>Pseudomonadota</taxon>
        <taxon>Alphaproteobacteria</taxon>
        <taxon>Hyphomicrobiales</taxon>
        <taxon>Brucellaceae</taxon>
        <taxon>Falsochrobactrum</taxon>
    </lineage>
</organism>
<dbReference type="SUPFAM" id="SSF116734">
    <property type="entry name" value="DNA methylase specificity domain"/>
    <property type="match status" value="2"/>
</dbReference>
<comment type="similarity">
    <text evidence="1">Belongs to the type-I restriction system S methylase family.</text>
</comment>
<evidence type="ECO:0000313" key="5">
    <source>
        <dbReference type="EMBL" id="RAK25533.1"/>
    </source>
</evidence>
<keyword evidence="3" id="KW-0238">DNA-binding</keyword>
<dbReference type="PANTHER" id="PTHR30408:SF12">
    <property type="entry name" value="TYPE I RESTRICTION ENZYME MJAVIII SPECIFICITY SUBUNIT"/>
    <property type="match status" value="1"/>
</dbReference>
<dbReference type="GO" id="GO:0009307">
    <property type="term" value="P:DNA restriction-modification system"/>
    <property type="evidence" value="ECO:0007669"/>
    <property type="project" value="UniProtKB-KW"/>
</dbReference>
<evidence type="ECO:0000256" key="3">
    <source>
        <dbReference type="ARBA" id="ARBA00023125"/>
    </source>
</evidence>
<dbReference type="Gene3D" id="3.90.220.20">
    <property type="entry name" value="DNA methylase specificity domains"/>
    <property type="match status" value="2"/>
</dbReference>
<dbReference type="EMBL" id="QLMK01000023">
    <property type="protein sequence ID" value="RAK25533.1"/>
    <property type="molecule type" value="Genomic_DNA"/>
</dbReference>
<name>A0A364JRU2_9HYPH</name>